<comment type="caution">
    <text evidence="3">The sequence shown here is derived from an EMBL/GenBank/DDBJ whole genome shotgun (WGS) entry which is preliminary data.</text>
</comment>
<keyword evidence="2" id="KW-0472">Membrane</keyword>
<comment type="subcellular location">
    <subcellularLocation>
        <location evidence="2">Cell membrane</location>
        <topology evidence="2">Lipid-anchor</topology>
    </subcellularLocation>
</comment>
<organism evidence="3 4">
    <name type="scientific">Pseudaquabacterium terrae</name>
    <dbReference type="NCBI Taxonomy" id="2732868"/>
    <lineage>
        <taxon>Bacteria</taxon>
        <taxon>Pseudomonadati</taxon>
        <taxon>Pseudomonadota</taxon>
        <taxon>Betaproteobacteria</taxon>
        <taxon>Burkholderiales</taxon>
        <taxon>Sphaerotilaceae</taxon>
        <taxon>Pseudaquabacterium</taxon>
    </lineage>
</organism>
<dbReference type="PANTHER" id="PTHR30203:SF32">
    <property type="entry name" value="CATION EFFLUX SYSTEM PROTEIN CUSC"/>
    <property type="match status" value="1"/>
</dbReference>
<keyword evidence="2" id="KW-0449">Lipoprotein</keyword>
<dbReference type="PANTHER" id="PTHR30203">
    <property type="entry name" value="OUTER MEMBRANE CATION EFFLUX PROTEIN"/>
    <property type="match status" value="1"/>
</dbReference>
<feature type="signal peptide" evidence="2">
    <location>
        <begin position="1"/>
        <end position="20"/>
    </location>
</feature>
<evidence type="ECO:0000256" key="2">
    <source>
        <dbReference type="RuleBase" id="RU362097"/>
    </source>
</evidence>
<evidence type="ECO:0000313" key="3">
    <source>
        <dbReference type="EMBL" id="NRF67305.1"/>
    </source>
</evidence>
<keyword evidence="2" id="KW-0812">Transmembrane</keyword>
<dbReference type="RefSeq" id="WP_173122427.1">
    <property type="nucleotide sequence ID" value="NZ_JABRWJ010000003.1"/>
</dbReference>
<dbReference type="EMBL" id="JABRWJ010000003">
    <property type="protein sequence ID" value="NRF67305.1"/>
    <property type="molecule type" value="Genomic_DNA"/>
</dbReference>
<feature type="chain" id="PRO_5044977602" evidence="2">
    <location>
        <begin position="21"/>
        <end position="462"/>
    </location>
</feature>
<sequence>MRSISLLVTALVLAGCTSLAPDYQRPAAPVPAAWPGASAAADGALAEPLAWQQFFTDARLRTLIGLALQHNRDLGVAALNIERARALHRIERADRLPSFDAGLSSSLQRTPAGLAPSGRAETIRRHDAAIGISSYELDFFGRVRSLDDAALQQFLATEEARRSAQISLVAEVASAWLELAADRERQRLARETLDNQRSAHTLIRHRVESGVASQIDLRRAQTTVDSARADLARFTTRVAQHQNALALLVGAPLSAELLPESLAPVAAQDTLPAGVPSQLLQRRPDIRAAEHRLMAANAHIGAARAAFFPSVTLTASGGVASRALGELFQGGAGAWAFVPQIVLPIFDGGRRRAALDVAQVDRDIAIAHYEAAIQRAFRDVADALAQRGTMGEQLDAQQSLVAATADAFRLSDIRFRQGAQGYLEVLDAQREMVTARQALIGVQLARLTNQVTLYRTLGGGWA</sequence>
<keyword evidence="2" id="KW-1134">Transmembrane beta strand</keyword>
<dbReference type="Gene3D" id="1.20.1600.10">
    <property type="entry name" value="Outer membrane efflux proteins (OEP)"/>
    <property type="match status" value="1"/>
</dbReference>
<dbReference type="InterPro" id="IPR003423">
    <property type="entry name" value="OMP_efflux"/>
</dbReference>
<keyword evidence="2" id="KW-0732">Signal</keyword>
<reference evidence="3 4" key="1">
    <citation type="submission" date="2020-05" db="EMBL/GenBank/DDBJ databases">
        <title>Aquincola sp. isolate from soil.</title>
        <authorList>
            <person name="Han J."/>
            <person name="Kim D.-U."/>
        </authorList>
    </citation>
    <scope>NUCLEOTIDE SEQUENCE [LARGE SCALE GENOMIC DNA]</scope>
    <source>
        <strain evidence="3 4">S2</strain>
    </source>
</reference>
<dbReference type="NCBIfam" id="TIGR01845">
    <property type="entry name" value="outer_NodT"/>
    <property type="match status" value="1"/>
</dbReference>
<dbReference type="Gene3D" id="2.20.200.10">
    <property type="entry name" value="Outer membrane efflux proteins (OEP)"/>
    <property type="match status" value="1"/>
</dbReference>
<protein>
    <submittedName>
        <fullName evidence="3">Efflux transporter outer membrane subunit</fullName>
    </submittedName>
</protein>
<gene>
    <name evidence="3" type="ORF">HLB44_09945</name>
</gene>
<dbReference type="SUPFAM" id="SSF56954">
    <property type="entry name" value="Outer membrane efflux proteins (OEP)"/>
    <property type="match status" value="1"/>
</dbReference>
<proteinExistence type="inferred from homology"/>
<dbReference type="InterPro" id="IPR010131">
    <property type="entry name" value="MdtP/NodT-like"/>
</dbReference>
<dbReference type="Proteomes" id="UP000737171">
    <property type="component" value="Unassembled WGS sequence"/>
</dbReference>
<name>A0ABX2EF93_9BURK</name>
<evidence type="ECO:0000313" key="4">
    <source>
        <dbReference type="Proteomes" id="UP000737171"/>
    </source>
</evidence>
<accession>A0ABX2EF93</accession>
<evidence type="ECO:0000256" key="1">
    <source>
        <dbReference type="ARBA" id="ARBA00007613"/>
    </source>
</evidence>
<dbReference type="Pfam" id="PF02321">
    <property type="entry name" value="OEP"/>
    <property type="match status" value="2"/>
</dbReference>
<comment type="similarity">
    <text evidence="1 2">Belongs to the outer membrane factor (OMF) (TC 1.B.17) family.</text>
</comment>
<keyword evidence="4" id="KW-1185">Reference proteome</keyword>
<keyword evidence="2" id="KW-0564">Palmitate</keyword>
<dbReference type="PROSITE" id="PS51257">
    <property type="entry name" value="PROKAR_LIPOPROTEIN"/>
    <property type="match status" value="1"/>
</dbReference>